<organism evidence="2 3">
    <name type="scientific">Leucosporidium creatinivorum</name>
    <dbReference type="NCBI Taxonomy" id="106004"/>
    <lineage>
        <taxon>Eukaryota</taxon>
        <taxon>Fungi</taxon>
        <taxon>Dikarya</taxon>
        <taxon>Basidiomycota</taxon>
        <taxon>Pucciniomycotina</taxon>
        <taxon>Microbotryomycetes</taxon>
        <taxon>Leucosporidiales</taxon>
        <taxon>Leucosporidium</taxon>
    </lineage>
</organism>
<keyword evidence="1" id="KW-0472">Membrane</keyword>
<comment type="caution">
    <text evidence="2">The sequence shown here is derived from an EMBL/GenBank/DDBJ whole genome shotgun (WGS) entry which is preliminary data.</text>
</comment>
<keyword evidence="3" id="KW-1185">Reference proteome</keyword>
<keyword evidence="1" id="KW-0812">Transmembrane</keyword>
<accession>A0A1Y2BUU9</accession>
<reference evidence="2 3" key="1">
    <citation type="submission" date="2016-07" db="EMBL/GenBank/DDBJ databases">
        <title>Pervasive Adenine N6-methylation of Active Genes in Fungi.</title>
        <authorList>
            <consortium name="DOE Joint Genome Institute"/>
            <person name="Mondo S.J."/>
            <person name="Dannebaum R.O."/>
            <person name="Kuo R.C."/>
            <person name="Labutti K."/>
            <person name="Haridas S."/>
            <person name="Kuo A."/>
            <person name="Salamov A."/>
            <person name="Ahrendt S.R."/>
            <person name="Lipzen A."/>
            <person name="Sullivan W."/>
            <person name="Andreopoulos W.B."/>
            <person name="Clum A."/>
            <person name="Lindquist E."/>
            <person name="Daum C."/>
            <person name="Ramamoorthy G.K."/>
            <person name="Gryganskyi A."/>
            <person name="Culley D."/>
            <person name="Magnuson J.K."/>
            <person name="James T.Y."/>
            <person name="O'Malley M.A."/>
            <person name="Stajich J.E."/>
            <person name="Spatafora J.W."/>
            <person name="Visel A."/>
            <person name="Grigoriev I.V."/>
        </authorList>
    </citation>
    <scope>NUCLEOTIDE SEQUENCE [LARGE SCALE GENOMIC DNA]</scope>
    <source>
        <strain evidence="2 3">62-1032</strain>
    </source>
</reference>
<dbReference type="InParanoid" id="A0A1Y2BUU9"/>
<name>A0A1Y2BUU9_9BASI</name>
<evidence type="ECO:0000313" key="2">
    <source>
        <dbReference type="EMBL" id="ORY37885.1"/>
    </source>
</evidence>
<evidence type="ECO:0000256" key="1">
    <source>
        <dbReference type="SAM" id="Phobius"/>
    </source>
</evidence>
<proteinExistence type="predicted"/>
<gene>
    <name evidence="2" type="ORF">BCR35DRAFT_336589</name>
</gene>
<feature type="transmembrane region" description="Helical" evidence="1">
    <location>
        <begin position="142"/>
        <end position="164"/>
    </location>
</feature>
<sequence>MSSTADISKWIASLPPGADVFEALKTTITEAVGNPMLTGAKKIVFWVLVGAHALVVLLALSGIAIKYKRGGGWLFTRDAGTGFWRPSASIVPQALFAVYGGCELLTPFSGPTSVAGGPLRSTVFLINVPTCVLVRQPSYGAYLFSVLSYIPIGLAFHATVWSTFGVSLSTSSPIA</sequence>
<feature type="transmembrane region" description="Helical" evidence="1">
    <location>
        <begin position="43"/>
        <end position="65"/>
    </location>
</feature>
<dbReference type="OrthoDB" id="10674941at2759"/>
<dbReference type="EMBL" id="MCGR01000159">
    <property type="protein sequence ID" value="ORY37885.1"/>
    <property type="molecule type" value="Genomic_DNA"/>
</dbReference>
<evidence type="ECO:0000313" key="3">
    <source>
        <dbReference type="Proteomes" id="UP000193467"/>
    </source>
</evidence>
<dbReference type="Proteomes" id="UP000193467">
    <property type="component" value="Unassembled WGS sequence"/>
</dbReference>
<dbReference type="AlphaFoldDB" id="A0A1Y2BUU9"/>
<feature type="non-terminal residue" evidence="2">
    <location>
        <position position="175"/>
    </location>
</feature>
<keyword evidence="1" id="KW-1133">Transmembrane helix</keyword>
<protein>
    <submittedName>
        <fullName evidence="2">Uncharacterized protein</fullName>
    </submittedName>
</protein>